<dbReference type="EMBL" id="AVOT02010143">
    <property type="protein sequence ID" value="MBW0489568.1"/>
    <property type="molecule type" value="Genomic_DNA"/>
</dbReference>
<name>A0A9Q3CVE7_9BASI</name>
<accession>A0A9Q3CVE7</accession>
<comment type="caution">
    <text evidence="1">The sequence shown here is derived from an EMBL/GenBank/DDBJ whole genome shotgun (WGS) entry which is preliminary data.</text>
</comment>
<evidence type="ECO:0000313" key="2">
    <source>
        <dbReference type="Proteomes" id="UP000765509"/>
    </source>
</evidence>
<dbReference type="PROSITE" id="PS00141">
    <property type="entry name" value="ASP_PROTEASE"/>
    <property type="match status" value="1"/>
</dbReference>
<protein>
    <submittedName>
        <fullName evidence="1">Uncharacterized protein</fullName>
    </submittedName>
</protein>
<organism evidence="1 2">
    <name type="scientific">Austropuccinia psidii MF-1</name>
    <dbReference type="NCBI Taxonomy" id="1389203"/>
    <lineage>
        <taxon>Eukaryota</taxon>
        <taxon>Fungi</taxon>
        <taxon>Dikarya</taxon>
        <taxon>Basidiomycota</taxon>
        <taxon>Pucciniomycotina</taxon>
        <taxon>Pucciniomycetes</taxon>
        <taxon>Pucciniales</taxon>
        <taxon>Sphaerophragmiaceae</taxon>
        <taxon>Austropuccinia</taxon>
    </lineage>
</organism>
<dbReference type="GO" id="GO:0004190">
    <property type="term" value="F:aspartic-type endopeptidase activity"/>
    <property type="evidence" value="ECO:0007669"/>
    <property type="project" value="InterPro"/>
</dbReference>
<keyword evidence="2" id="KW-1185">Reference proteome</keyword>
<dbReference type="GO" id="GO:0006508">
    <property type="term" value="P:proteolysis"/>
    <property type="evidence" value="ECO:0007669"/>
    <property type="project" value="InterPro"/>
</dbReference>
<sequence>MEKMNGTATNITVCIENDQHPLIIDSGANFSIVAREYTDNSFTNWEKQLFPTKEKNLKRSSGRMTSIGTIIKEIIIPHRKGNIRINPEILVLEDAVTGALVENKSGLELRNQGTHFKYSKE</sequence>
<gene>
    <name evidence="1" type="ORF">O181_029283</name>
</gene>
<reference evidence="1" key="1">
    <citation type="submission" date="2021-03" db="EMBL/GenBank/DDBJ databases">
        <title>Draft genome sequence of rust myrtle Austropuccinia psidii MF-1, a brazilian biotype.</title>
        <authorList>
            <person name="Quecine M.C."/>
            <person name="Pachon D.M.R."/>
            <person name="Bonatelli M.L."/>
            <person name="Correr F.H."/>
            <person name="Franceschini L.M."/>
            <person name="Leite T.F."/>
            <person name="Margarido G.R.A."/>
            <person name="Almeida C.A."/>
            <person name="Ferrarezi J.A."/>
            <person name="Labate C.A."/>
        </authorList>
    </citation>
    <scope>NUCLEOTIDE SEQUENCE</scope>
    <source>
        <strain evidence="1">MF-1</strain>
    </source>
</reference>
<dbReference type="InterPro" id="IPR001969">
    <property type="entry name" value="Aspartic_peptidase_AS"/>
</dbReference>
<dbReference type="AlphaFoldDB" id="A0A9Q3CVE7"/>
<dbReference type="Proteomes" id="UP000765509">
    <property type="component" value="Unassembled WGS sequence"/>
</dbReference>
<proteinExistence type="predicted"/>
<evidence type="ECO:0000313" key="1">
    <source>
        <dbReference type="EMBL" id="MBW0489568.1"/>
    </source>
</evidence>